<dbReference type="GO" id="GO:0008630">
    <property type="term" value="P:intrinsic apoptotic signaling pathway in response to DNA damage"/>
    <property type="evidence" value="ECO:0007669"/>
    <property type="project" value="TreeGrafter"/>
</dbReference>
<feature type="domain" description="Apoptosis regulator Bcl-2 family BH4" evidence="8">
    <location>
        <begin position="17"/>
        <end position="36"/>
    </location>
</feature>
<dbReference type="InterPro" id="IPR036834">
    <property type="entry name" value="Bcl-2-like_sf"/>
</dbReference>
<dbReference type="GO" id="GO:0001836">
    <property type="term" value="P:release of cytochrome c from mitochondria"/>
    <property type="evidence" value="ECO:0007669"/>
    <property type="project" value="TreeGrafter"/>
</dbReference>
<dbReference type="PANTHER" id="PTHR11256">
    <property type="entry name" value="BCL-2 RELATED"/>
    <property type="match status" value="1"/>
</dbReference>
<keyword evidence="7" id="KW-0812">Transmembrane</keyword>
<evidence type="ECO:0000256" key="4">
    <source>
        <dbReference type="ARBA" id="ARBA00023136"/>
    </source>
</evidence>
<dbReference type="GO" id="GO:0005741">
    <property type="term" value="C:mitochondrial outer membrane"/>
    <property type="evidence" value="ECO:0007669"/>
    <property type="project" value="TreeGrafter"/>
</dbReference>
<dbReference type="SUPFAM" id="SSF56854">
    <property type="entry name" value="Bcl-2 inhibitors of programmed cell death"/>
    <property type="match status" value="1"/>
</dbReference>
<evidence type="ECO:0000259" key="8">
    <source>
        <dbReference type="PROSITE" id="PS50063"/>
    </source>
</evidence>
<dbReference type="GO" id="GO:0097192">
    <property type="term" value="P:extrinsic apoptotic signaling pathway in absence of ligand"/>
    <property type="evidence" value="ECO:0007669"/>
    <property type="project" value="TreeGrafter"/>
</dbReference>
<comment type="similarity">
    <text evidence="2">Belongs to the Bcl-2 family.</text>
</comment>
<dbReference type="PROSITE" id="PS50063">
    <property type="entry name" value="BH4_2"/>
    <property type="match status" value="1"/>
</dbReference>
<dbReference type="GO" id="GO:0051400">
    <property type="term" value="F:BH domain binding"/>
    <property type="evidence" value="ECO:0007669"/>
    <property type="project" value="TreeGrafter"/>
</dbReference>
<organism evidence="9 10">
    <name type="scientific">Pristionchus fissidentatus</name>
    <dbReference type="NCBI Taxonomy" id="1538716"/>
    <lineage>
        <taxon>Eukaryota</taxon>
        <taxon>Metazoa</taxon>
        <taxon>Ecdysozoa</taxon>
        <taxon>Nematoda</taxon>
        <taxon>Chromadorea</taxon>
        <taxon>Rhabditida</taxon>
        <taxon>Rhabditina</taxon>
        <taxon>Diplogasteromorpha</taxon>
        <taxon>Diplogasteroidea</taxon>
        <taxon>Neodiplogasteridae</taxon>
        <taxon>Pristionchus</taxon>
    </lineage>
</organism>
<protein>
    <recommendedName>
        <fullName evidence="8">Apoptosis regulator Bcl-2 family BH4 domain-containing protein</fullName>
    </recommendedName>
</protein>
<gene>
    <name evidence="9" type="ORF">PFISCL1PPCAC_9954</name>
</gene>
<feature type="short sequence motif" description="BH4" evidence="5">
    <location>
        <begin position="17"/>
        <end position="36"/>
    </location>
</feature>
<dbReference type="AlphaFoldDB" id="A0AAV5VKP4"/>
<dbReference type="PANTHER" id="PTHR11256:SF50">
    <property type="entry name" value="APOPTOSIS REGULATOR CED-9"/>
    <property type="match status" value="1"/>
</dbReference>
<keyword evidence="10" id="KW-1185">Reference proteome</keyword>
<feature type="transmembrane region" description="Helical" evidence="7">
    <location>
        <begin position="203"/>
        <end position="224"/>
    </location>
</feature>
<dbReference type="EMBL" id="BTSY01000003">
    <property type="protein sequence ID" value="GMT18657.1"/>
    <property type="molecule type" value="Genomic_DNA"/>
</dbReference>
<accession>A0AAV5VKP4</accession>
<evidence type="ECO:0000256" key="1">
    <source>
        <dbReference type="ARBA" id="ARBA00004370"/>
    </source>
</evidence>
<evidence type="ECO:0000256" key="2">
    <source>
        <dbReference type="ARBA" id="ARBA00009458"/>
    </source>
</evidence>
<comment type="caution">
    <text evidence="9">The sequence shown here is derived from an EMBL/GenBank/DDBJ whole genome shotgun (WGS) entry which is preliminary data.</text>
</comment>
<dbReference type="Pfam" id="PF00452">
    <property type="entry name" value="Bcl-2"/>
    <property type="match status" value="1"/>
</dbReference>
<dbReference type="SMART" id="SM00337">
    <property type="entry name" value="BCL"/>
    <property type="match status" value="1"/>
</dbReference>
<dbReference type="PROSITE" id="PS50062">
    <property type="entry name" value="BCL2_FAMILY"/>
    <property type="match status" value="1"/>
</dbReference>
<dbReference type="Proteomes" id="UP001432322">
    <property type="component" value="Unassembled WGS sequence"/>
</dbReference>
<dbReference type="InterPro" id="IPR003093">
    <property type="entry name" value="Bcl2_BH4"/>
</dbReference>
<evidence type="ECO:0000256" key="7">
    <source>
        <dbReference type="SAM" id="Phobius"/>
    </source>
</evidence>
<evidence type="ECO:0000313" key="10">
    <source>
        <dbReference type="Proteomes" id="UP001432322"/>
    </source>
</evidence>
<evidence type="ECO:0000313" key="9">
    <source>
        <dbReference type="EMBL" id="GMT18657.1"/>
    </source>
</evidence>
<dbReference type="InterPro" id="IPR026298">
    <property type="entry name" value="Bcl-2_fam"/>
</dbReference>
<name>A0AAV5VKP4_9BILA</name>
<evidence type="ECO:0000256" key="6">
    <source>
        <dbReference type="SAM" id="MobiDB-lite"/>
    </source>
</evidence>
<proteinExistence type="inferred from homology"/>
<dbReference type="InterPro" id="IPR002475">
    <property type="entry name" value="Bcl2-like"/>
</dbReference>
<evidence type="ECO:0000256" key="5">
    <source>
        <dbReference type="PROSITE-ProRule" id="PRU00025"/>
    </source>
</evidence>
<dbReference type="InterPro" id="IPR046371">
    <property type="entry name" value="Bcl-2_BH1-3"/>
</dbReference>
<sequence>MTQQEYEHDWEDPRLAVEGFVTDYIVWRLARDNLEWYEAPDIPENAEIEHQAMRDMCVVFESRNSNDLIVLSDDLKSDSLTYARFCEVVEEFGKSATDIPSEMTYGRMVGLITFAGLICVDKARNNERRDIGLVALYTSKFIESRIKLTWVDSMRSWSLFLDMHRQVVARLSSSRAPSRPSVPSAPSSSSSRRHSLLPSRRSSLILAAVSIVGVGAIVAGRALMKGH</sequence>
<dbReference type="GO" id="GO:0042981">
    <property type="term" value="P:regulation of apoptotic process"/>
    <property type="evidence" value="ECO:0007669"/>
    <property type="project" value="InterPro"/>
</dbReference>
<feature type="region of interest" description="Disordered" evidence="6">
    <location>
        <begin position="172"/>
        <end position="195"/>
    </location>
</feature>
<keyword evidence="7" id="KW-1133">Transmembrane helix</keyword>
<reference evidence="9" key="1">
    <citation type="submission" date="2023-10" db="EMBL/GenBank/DDBJ databases">
        <title>Genome assembly of Pristionchus species.</title>
        <authorList>
            <person name="Yoshida K."/>
            <person name="Sommer R.J."/>
        </authorList>
    </citation>
    <scope>NUCLEOTIDE SEQUENCE</scope>
    <source>
        <strain evidence="9">RS5133</strain>
    </source>
</reference>
<comment type="subcellular location">
    <subcellularLocation>
        <location evidence="1">Membrane</location>
    </subcellularLocation>
</comment>
<keyword evidence="4 7" id="KW-0472">Membrane</keyword>
<keyword evidence="3 5" id="KW-0053">Apoptosis</keyword>
<evidence type="ECO:0000256" key="3">
    <source>
        <dbReference type="ARBA" id="ARBA00022703"/>
    </source>
</evidence>
<dbReference type="Gene3D" id="1.10.437.10">
    <property type="entry name" value="Blc2-like"/>
    <property type="match status" value="1"/>
</dbReference>